<organism evidence="1 2">
    <name type="scientific">Phyllobacterium brassicacearum</name>
    <dbReference type="NCBI Taxonomy" id="314235"/>
    <lineage>
        <taxon>Bacteria</taxon>
        <taxon>Pseudomonadati</taxon>
        <taxon>Pseudomonadota</taxon>
        <taxon>Alphaproteobacteria</taxon>
        <taxon>Hyphomicrobiales</taxon>
        <taxon>Phyllobacteriaceae</taxon>
        <taxon>Phyllobacterium</taxon>
    </lineage>
</organism>
<gene>
    <name evidence="1" type="ORF">CU102_28905</name>
</gene>
<reference evidence="2" key="1">
    <citation type="submission" date="2017-11" db="EMBL/GenBank/DDBJ databases">
        <authorList>
            <person name="Kuznetsova I."/>
            <person name="Sazanova A."/>
            <person name="Chirak E."/>
            <person name="Safronova V."/>
            <person name="Willems A."/>
        </authorList>
    </citation>
    <scope>NUCLEOTIDE SEQUENCE [LARGE SCALE GENOMIC DNA]</scope>
    <source>
        <strain evidence="2">STM 196</strain>
    </source>
</reference>
<protein>
    <submittedName>
        <fullName evidence="1">Uncharacterized protein</fullName>
    </submittedName>
</protein>
<name>A0A2P7AJV1_9HYPH</name>
<dbReference type="AlphaFoldDB" id="A0A2P7AJV1"/>
<comment type="caution">
    <text evidence="1">The sequence shown here is derived from an EMBL/GenBank/DDBJ whole genome shotgun (WGS) entry which is preliminary data.</text>
</comment>
<accession>A0A2P7AJV1</accession>
<dbReference type="EMBL" id="PGGO01000087">
    <property type="protein sequence ID" value="PSH54495.1"/>
    <property type="molecule type" value="Genomic_DNA"/>
</dbReference>
<evidence type="ECO:0000313" key="2">
    <source>
        <dbReference type="Proteomes" id="UP000241444"/>
    </source>
</evidence>
<keyword evidence="2" id="KW-1185">Reference proteome</keyword>
<evidence type="ECO:0000313" key="1">
    <source>
        <dbReference type="EMBL" id="PSH54495.1"/>
    </source>
</evidence>
<sequence length="60" mass="6778">MAAQIHPQRRKRKRNEEMEGLVADAAYAESACFASPDLEALQIDRPASMRGQSLFDWLSL</sequence>
<dbReference type="Proteomes" id="UP000241444">
    <property type="component" value="Unassembled WGS sequence"/>
</dbReference>
<proteinExistence type="predicted"/>